<evidence type="ECO:0000313" key="1">
    <source>
        <dbReference type="EMBL" id="PNH02250.1"/>
    </source>
</evidence>
<keyword evidence="2" id="KW-1185">Reference proteome</keyword>
<proteinExistence type="predicted"/>
<dbReference type="Proteomes" id="UP000236333">
    <property type="component" value="Unassembled WGS sequence"/>
</dbReference>
<protein>
    <submittedName>
        <fullName evidence="1">Uncharacterized protein</fullName>
    </submittedName>
</protein>
<evidence type="ECO:0000313" key="2">
    <source>
        <dbReference type="Proteomes" id="UP000236333"/>
    </source>
</evidence>
<dbReference type="EMBL" id="PGGS01000691">
    <property type="protein sequence ID" value="PNH02250.1"/>
    <property type="molecule type" value="Genomic_DNA"/>
</dbReference>
<name>A0A2J7ZPR1_9CHLO</name>
<reference evidence="1 2" key="1">
    <citation type="journal article" date="2017" name="Mol. Biol. Evol.">
        <title>The 4-celled Tetrabaena socialis nuclear genome reveals the essential components for genetic control of cell number at the origin of multicellularity in the volvocine lineage.</title>
        <authorList>
            <person name="Featherston J."/>
            <person name="Arakaki Y."/>
            <person name="Hanschen E.R."/>
            <person name="Ferris P.J."/>
            <person name="Michod R.E."/>
            <person name="Olson B.J.S.C."/>
            <person name="Nozaki H."/>
            <person name="Durand P.M."/>
        </authorList>
    </citation>
    <scope>NUCLEOTIDE SEQUENCE [LARGE SCALE GENOMIC DNA]</scope>
    <source>
        <strain evidence="1 2">NIES-571</strain>
    </source>
</reference>
<dbReference type="AlphaFoldDB" id="A0A2J7ZPR1"/>
<sequence length="165" mass="17907">MQLADGTLLTFSKAMEARLCADIKDGHGSPLTMCSATANGVIRCWKAQHSLGGEDAYNSFTDATLVGAVPGRVLQSNNSGEIELKPPSRGWPGATLLQNVKRGTLPPPRAMADFESWWTQLVKALTLAKCEQRNEFRQLIMLEVAGVTAQHSRFSLHVAGRTTRA</sequence>
<gene>
    <name evidence="1" type="ORF">TSOC_011773</name>
</gene>
<comment type="caution">
    <text evidence="1">The sequence shown here is derived from an EMBL/GenBank/DDBJ whole genome shotgun (WGS) entry which is preliminary data.</text>
</comment>
<accession>A0A2J7ZPR1</accession>
<organism evidence="1 2">
    <name type="scientific">Tetrabaena socialis</name>
    <dbReference type="NCBI Taxonomy" id="47790"/>
    <lineage>
        <taxon>Eukaryota</taxon>
        <taxon>Viridiplantae</taxon>
        <taxon>Chlorophyta</taxon>
        <taxon>core chlorophytes</taxon>
        <taxon>Chlorophyceae</taxon>
        <taxon>CS clade</taxon>
        <taxon>Chlamydomonadales</taxon>
        <taxon>Tetrabaenaceae</taxon>
        <taxon>Tetrabaena</taxon>
    </lineage>
</organism>